<organism evidence="4 5">
    <name type="scientific">Vigna mungo</name>
    <name type="common">Black gram</name>
    <name type="synonym">Phaseolus mungo</name>
    <dbReference type="NCBI Taxonomy" id="3915"/>
    <lineage>
        <taxon>Eukaryota</taxon>
        <taxon>Viridiplantae</taxon>
        <taxon>Streptophyta</taxon>
        <taxon>Embryophyta</taxon>
        <taxon>Tracheophyta</taxon>
        <taxon>Spermatophyta</taxon>
        <taxon>Magnoliopsida</taxon>
        <taxon>eudicotyledons</taxon>
        <taxon>Gunneridae</taxon>
        <taxon>Pentapetalae</taxon>
        <taxon>rosids</taxon>
        <taxon>fabids</taxon>
        <taxon>Fabales</taxon>
        <taxon>Fabaceae</taxon>
        <taxon>Papilionoideae</taxon>
        <taxon>50 kb inversion clade</taxon>
        <taxon>NPAAA clade</taxon>
        <taxon>indigoferoid/millettioid clade</taxon>
        <taxon>Phaseoleae</taxon>
        <taxon>Vigna</taxon>
    </lineage>
</organism>
<feature type="domain" description="B box-type" evidence="3">
    <location>
        <begin position="79"/>
        <end position="122"/>
    </location>
</feature>
<sequence>IERERKVSVSSLVHKPQLLLCIQSEAQDMVSLLLHLEYCHLRAILLWILEFLLQWIFQGGENLSPKERSKDWVGVLMNSTFGYCDFHHDLRSNEKNVFCVDCALRMCRHCKEAHSLHRRFQIYKYSYQDVFRHAELQKYFDCSKIQTYISNNERIVHLKPRPSINKSKSDLSPESKSKEPSIRPKTGGKCEECGKHLQDERNRFCSITCKIAVLPMETENQSGRSMLTPKSEGIDFNMNDNHNSEPESSISEAEPYGWVEVVNFRKRPRKSTPQRPVFVFTS</sequence>
<evidence type="ECO:0000313" key="4">
    <source>
        <dbReference type="EMBL" id="WVZ25800.1"/>
    </source>
</evidence>
<feature type="region of interest" description="Disordered" evidence="2">
    <location>
        <begin position="159"/>
        <end position="187"/>
    </location>
</feature>
<name>A0AAQ3PC68_VIGMU</name>
<keyword evidence="1" id="KW-0863">Zinc-finger</keyword>
<accession>A0AAQ3PC68</accession>
<keyword evidence="1" id="KW-0479">Metal-binding</keyword>
<dbReference type="Pfam" id="PF04640">
    <property type="entry name" value="PLATZ"/>
    <property type="match status" value="1"/>
</dbReference>
<evidence type="ECO:0000256" key="1">
    <source>
        <dbReference type="PROSITE-ProRule" id="PRU00024"/>
    </source>
</evidence>
<dbReference type="Proteomes" id="UP001374535">
    <property type="component" value="Chromosome 1"/>
</dbReference>
<dbReference type="AlphaFoldDB" id="A0AAQ3PC68"/>
<keyword evidence="5" id="KW-1185">Reference proteome</keyword>
<gene>
    <name evidence="4" type="ORF">V8G54_004344</name>
</gene>
<dbReference type="PROSITE" id="PS50119">
    <property type="entry name" value="ZF_BBOX"/>
    <property type="match status" value="1"/>
</dbReference>
<protein>
    <recommendedName>
        <fullName evidence="3">B box-type domain-containing protein</fullName>
    </recommendedName>
</protein>
<proteinExistence type="predicted"/>
<evidence type="ECO:0000256" key="2">
    <source>
        <dbReference type="SAM" id="MobiDB-lite"/>
    </source>
</evidence>
<evidence type="ECO:0000259" key="3">
    <source>
        <dbReference type="PROSITE" id="PS50119"/>
    </source>
</evidence>
<evidence type="ECO:0000313" key="5">
    <source>
        <dbReference type="Proteomes" id="UP001374535"/>
    </source>
</evidence>
<dbReference type="PANTHER" id="PTHR31065:SF41">
    <property type="entry name" value="PLATZ TRANSCRIPTION FACTOR FAMILY PROTEIN"/>
    <property type="match status" value="1"/>
</dbReference>
<dbReference type="EMBL" id="CP144700">
    <property type="protein sequence ID" value="WVZ25800.1"/>
    <property type="molecule type" value="Genomic_DNA"/>
</dbReference>
<dbReference type="GO" id="GO:0008270">
    <property type="term" value="F:zinc ion binding"/>
    <property type="evidence" value="ECO:0007669"/>
    <property type="project" value="UniProtKB-KW"/>
</dbReference>
<dbReference type="InterPro" id="IPR000315">
    <property type="entry name" value="Znf_B-box"/>
</dbReference>
<reference evidence="4 5" key="1">
    <citation type="journal article" date="2023" name="Life. Sci Alliance">
        <title>Evolutionary insights into 3D genome organization and epigenetic landscape of Vigna mungo.</title>
        <authorList>
            <person name="Junaid A."/>
            <person name="Singh B."/>
            <person name="Bhatia S."/>
        </authorList>
    </citation>
    <scope>NUCLEOTIDE SEQUENCE [LARGE SCALE GENOMIC DNA]</scope>
    <source>
        <strain evidence="4">Urdbean</strain>
    </source>
</reference>
<dbReference type="PANTHER" id="PTHR31065">
    <property type="entry name" value="PLATZ TRANSCRIPTION FACTOR FAMILY PROTEIN"/>
    <property type="match status" value="1"/>
</dbReference>
<dbReference type="InterPro" id="IPR006734">
    <property type="entry name" value="PLATZ"/>
</dbReference>
<feature type="non-terminal residue" evidence="4">
    <location>
        <position position="1"/>
    </location>
</feature>
<feature type="compositionally biased region" description="Basic and acidic residues" evidence="2">
    <location>
        <begin position="167"/>
        <end position="187"/>
    </location>
</feature>
<keyword evidence="1" id="KW-0862">Zinc</keyword>
<feature type="region of interest" description="Disordered" evidence="2">
    <location>
        <begin position="231"/>
        <end position="252"/>
    </location>
</feature>